<keyword evidence="9" id="KW-0326">Glycosidase</keyword>
<dbReference type="PANTHER" id="PTHR31490">
    <property type="entry name" value="GLYCOSYL HYDROLASE"/>
    <property type="match status" value="1"/>
</dbReference>
<dbReference type="SUPFAM" id="SSF49785">
    <property type="entry name" value="Galactose-binding domain-like"/>
    <property type="match status" value="2"/>
</dbReference>
<dbReference type="InterPro" id="IPR003305">
    <property type="entry name" value="CenC_carb-bd"/>
</dbReference>
<evidence type="ECO:0000256" key="4">
    <source>
        <dbReference type="ARBA" id="ARBA00022651"/>
    </source>
</evidence>
<evidence type="ECO:0000256" key="8">
    <source>
        <dbReference type="ARBA" id="ARBA00023277"/>
    </source>
</evidence>
<keyword evidence="8" id="KW-0119">Carbohydrate metabolism</keyword>
<dbReference type="PANTHER" id="PTHR31490:SF88">
    <property type="entry name" value="BETA-XYLANASE"/>
    <property type="match status" value="1"/>
</dbReference>
<evidence type="ECO:0000256" key="10">
    <source>
        <dbReference type="ARBA" id="ARBA00023326"/>
    </source>
</evidence>
<dbReference type="PROSITE" id="PS00591">
    <property type="entry name" value="GH10_1"/>
    <property type="match status" value="1"/>
</dbReference>
<dbReference type="InterPro" id="IPR017853">
    <property type="entry name" value="GH"/>
</dbReference>
<dbReference type="SUPFAM" id="SSF51445">
    <property type="entry name" value="(Trans)glycosidases"/>
    <property type="match status" value="2"/>
</dbReference>
<accession>A0A1H7JRM6</accession>
<proteinExistence type="inferred from homology"/>
<dbReference type="STRING" id="332977.SAMN05421740_102653"/>
<keyword evidence="4" id="KW-0858">Xylan degradation</keyword>
<dbReference type="Gene3D" id="2.60.120.260">
    <property type="entry name" value="Galactose-binding domain-like"/>
    <property type="match status" value="2"/>
</dbReference>
<evidence type="ECO:0000256" key="2">
    <source>
        <dbReference type="ARBA" id="ARBA00007495"/>
    </source>
</evidence>
<protein>
    <recommendedName>
        <fullName evidence="3">endo-1,4-beta-xylanase</fullName>
        <ecNumber evidence="3">3.2.1.8</ecNumber>
    </recommendedName>
</protein>
<evidence type="ECO:0000256" key="6">
    <source>
        <dbReference type="ARBA" id="ARBA00022737"/>
    </source>
</evidence>
<keyword evidence="10" id="KW-0624">Polysaccharide degradation</keyword>
<evidence type="ECO:0000256" key="3">
    <source>
        <dbReference type="ARBA" id="ARBA00012590"/>
    </source>
</evidence>
<dbReference type="GO" id="GO:0031176">
    <property type="term" value="F:endo-1,4-beta-xylanase activity"/>
    <property type="evidence" value="ECO:0007669"/>
    <property type="project" value="UniProtKB-EC"/>
</dbReference>
<dbReference type="PROSITE" id="PS51760">
    <property type="entry name" value="GH10_2"/>
    <property type="match status" value="1"/>
</dbReference>
<evidence type="ECO:0000256" key="5">
    <source>
        <dbReference type="ARBA" id="ARBA00022729"/>
    </source>
</evidence>
<dbReference type="InterPro" id="IPR008979">
    <property type="entry name" value="Galactose-bd-like_sf"/>
</dbReference>
<keyword evidence="7" id="KW-0378">Hydrolase</keyword>
<evidence type="ECO:0000313" key="13">
    <source>
        <dbReference type="EMBL" id="SEK77259.1"/>
    </source>
</evidence>
<dbReference type="InterPro" id="IPR031158">
    <property type="entry name" value="GH10_AS"/>
</dbReference>
<keyword evidence="14" id="KW-1185">Reference proteome</keyword>
<organism evidence="13 14">
    <name type="scientific">Parapedobacter koreensis</name>
    <dbReference type="NCBI Taxonomy" id="332977"/>
    <lineage>
        <taxon>Bacteria</taxon>
        <taxon>Pseudomonadati</taxon>
        <taxon>Bacteroidota</taxon>
        <taxon>Sphingobacteriia</taxon>
        <taxon>Sphingobacteriales</taxon>
        <taxon>Sphingobacteriaceae</taxon>
        <taxon>Parapedobacter</taxon>
    </lineage>
</organism>
<sequence>MHNGLLMACVLLLSMLGACDKNKMEWGRDPRYGQVTMAELPLELREAISRYDVLKSYSDFTLGVGIDFALYSSDQTYRTLVNENFHEVVAGYEMKHGSMVGADGAINFGPVDAVIDQLVAANLRVYGHTLVWHQNQNASYLNSLIAPTVVPAAGGSVLDVSPLADGSFSGWSRNNAGGMTLVDNGGLSNGPALRLEVTAAGNEWDTQLMSPGIPATAGHRYEISFWIKSDGPGNGRMSFDGMANNYPWLNGAALFETSGVWTKMTYSTSTLGADFTATASTIKLAFDLGKVPGVYYVDINSISVIDEDAAPTEYNHVPNGGFESGSLGDWAALNPGAGIEVVGEDVHAGSYAVKMTTSATAANAWDLQLESPGLPLQAGNDYTFSFYVKSSVAGQGRVSFPGLTNQYPWLDWRGTGAGESFTTGTDWSLISVDLDGIAYSSGTSVKLSFDFGYLPGVTYYIDDIKVVEKGGGGSPGGTLIIEKTPEEKKQLIGGALETWITAMVSHYQGSVHAWDVVNEPMTESGTLRTGANVVDPASDEFYWQDYLGEDYAVLAFNLARKQAKPTDKLFINDYNLESGSLAKLDGLIDYVNYMESQGAAVDGIGTQMHLSLSSNRDNIAAMFEKLAATGKLIKVSELDIQVGTTSPTMEQYAEQAALYRYVVEMYNTHIPKEQQFGITVWGISDNAQEHQYWLPEDAPNLWDQNYARKHAYKGFADGLAGRDVSEEFSGELEY</sequence>
<dbReference type="InterPro" id="IPR001000">
    <property type="entry name" value="GH10_dom"/>
</dbReference>
<dbReference type="EMBL" id="FNZR01000002">
    <property type="protein sequence ID" value="SEK77259.1"/>
    <property type="molecule type" value="Genomic_DNA"/>
</dbReference>
<dbReference type="InterPro" id="IPR044846">
    <property type="entry name" value="GH10"/>
</dbReference>
<gene>
    <name evidence="13" type="ORF">SAMN05421740_102653</name>
</gene>
<feature type="domain" description="GH10" evidence="12">
    <location>
        <begin position="47"/>
        <end position="718"/>
    </location>
</feature>
<name>A0A1H7JRM6_9SPHI</name>
<dbReference type="Proteomes" id="UP000198916">
    <property type="component" value="Unassembled WGS sequence"/>
</dbReference>
<dbReference type="AlphaFoldDB" id="A0A1H7JRM6"/>
<evidence type="ECO:0000256" key="7">
    <source>
        <dbReference type="ARBA" id="ARBA00022801"/>
    </source>
</evidence>
<dbReference type="Pfam" id="PF02018">
    <property type="entry name" value="CBM_4_9"/>
    <property type="match status" value="2"/>
</dbReference>
<feature type="active site" description="Nucleophile" evidence="11">
    <location>
        <position position="637"/>
    </location>
</feature>
<evidence type="ECO:0000256" key="9">
    <source>
        <dbReference type="ARBA" id="ARBA00023295"/>
    </source>
</evidence>
<evidence type="ECO:0000313" key="14">
    <source>
        <dbReference type="Proteomes" id="UP000198916"/>
    </source>
</evidence>
<keyword evidence="6" id="KW-0677">Repeat</keyword>
<keyword evidence="5" id="KW-0732">Signal</keyword>
<evidence type="ECO:0000256" key="11">
    <source>
        <dbReference type="PROSITE-ProRule" id="PRU10061"/>
    </source>
</evidence>
<dbReference type="GO" id="GO:0045493">
    <property type="term" value="P:xylan catabolic process"/>
    <property type="evidence" value="ECO:0007669"/>
    <property type="project" value="UniProtKB-KW"/>
</dbReference>
<dbReference type="SMART" id="SM00633">
    <property type="entry name" value="Glyco_10"/>
    <property type="match status" value="1"/>
</dbReference>
<dbReference type="Pfam" id="PF00331">
    <property type="entry name" value="Glyco_hydro_10"/>
    <property type="match status" value="2"/>
</dbReference>
<evidence type="ECO:0000259" key="12">
    <source>
        <dbReference type="PROSITE" id="PS51760"/>
    </source>
</evidence>
<dbReference type="Gene3D" id="3.20.20.80">
    <property type="entry name" value="Glycosidases"/>
    <property type="match status" value="2"/>
</dbReference>
<comment type="similarity">
    <text evidence="2">Belongs to the glycosyl hydrolase 10 (cellulase F) family.</text>
</comment>
<comment type="catalytic activity">
    <reaction evidence="1">
        <text>Endohydrolysis of (1-&gt;4)-beta-D-xylosidic linkages in xylans.</text>
        <dbReference type="EC" id="3.2.1.8"/>
    </reaction>
</comment>
<evidence type="ECO:0000256" key="1">
    <source>
        <dbReference type="ARBA" id="ARBA00000681"/>
    </source>
</evidence>
<reference evidence="14" key="1">
    <citation type="submission" date="2016-10" db="EMBL/GenBank/DDBJ databases">
        <authorList>
            <person name="Varghese N."/>
            <person name="Submissions S."/>
        </authorList>
    </citation>
    <scope>NUCLEOTIDE SEQUENCE [LARGE SCALE GENOMIC DNA]</scope>
    <source>
        <strain evidence="14">Jip14</strain>
    </source>
</reference>
<dbReference type="EC" id="3.2.1.8" evidence="3"/>